<evidence type="ECO:0000313" key="4">
    <source>
        <dbReference type="EMBL" id="GBM45532.1"/>
    </source>
</evidence>
<evidence type="ECO:0000313" key="5">
    <source>
        <dbReference type="Proteomes" id="UP000499080"/>
    </source>
</evidence>
<dbReference type="Pfam" id="PF18701">
    <property type="entry name" value="DUF5641"/>
    <property type="match status" value="1"/>
</dbReference>
<gene>
    <name evidence="4" type="primary">PGBD4_294</name>
    <name evidence="4" type="ORF">AVEN_210256_1</name>
</gene>
<dbReference type="Proteomes" id="UP000499080">
    <property type="component" value="Unassembled WGS sequence"/>
</dbReference>
<organism evidence="4 5">
    <name type="scientific">Araneus ventricosus</name>
    <name type="common">Orbweaver spider</name>
    <name type="synonym">Epeira ventricosa</name>
    <dbReference type="NCBI Taxonomy" id="182803"/>
    <lineage>
        <taxon>Eukaryota</taxon>
        <taxon>Metazoa</taxon>
        <taxon>Ecdysozoa</taxon>
        <taxon>Arthropoda</taxon>
        <taxon>Chelicerata</taxon>
        <taxon>Arachnida</taxon>
        <taxon>Araneae</taxon>
        <taxon>Araneomorphae</taxon>
        <taxon>Entelegynae</taxon>
        <taxon>Araneoidea</taxon>
        <taxon>Araneidae</taxon>
        <taxon>Araneus</taxon>
    </lineage>
</organism>
<reference evidence="4 5" key="1">
    <citation type="journal article" date="2019" name="Sci. Rep.">
        <title>Orb-weaving spider Araneus ventricosus genome elucidates the spidroin gene catalogue.</title>
        <authorList>
            <person name="Kono N."/>
            <person name="Nakamura H."/>
            <person name="Ohtoshi R."/>
            <person name="Moran D.A.P."/>
            <person name="Shinohara A."/>
            <person name="Yoshida Y."/>
            <person name="Fujiwara M."/>
            <person name="Mori M."/>
            <person name="Tomita M."/>
            <person name="Arakawa K."/>
        </authorList>
    </citation>
    <scope>NUCLEOTIDE SEQUENCE [LARGE SCALE GENOMIC DNA]</scope>
</reference>
<accession>A0A4Y2FVI6</accession>
<dbReference type="EMBL" id="BGPR01001102">
    <property type="protein sequence ID" value="GBM45532.1"/>
    <property type="molecule type" value="Genomic_DNA"/>
</dbReference>
<dbReference type="InterPro" id="IPR040676">
    <property type="entry name" value="DUF5641"/>
</dbReference>
<proteinExistence type="predicted"/>
<protein>
    <submittedName>
        <fullName evidence="4">PiggyBac transposable element-derived protein 4</fullName>
    </submittedName>
</protein>
<dbReference type="InterPro" id="IPR029526">
    <property type="entry name" value="PGBD"/>
</dbReference>
<name>A0A4Y2FVI6_ARAVE</name>
<dbReference type="OrthoDB" id="6422351at2759"/>
<feature type="compositionally biased region" description="Acidic residues" evidence="1">
    <location>
        <begin position="51"/>
        <end position="65"/>
    </location>
</feature>
<sequence>MSKRKRELTKEEIEAILLASDDSVSDLSSEDDGWPVDDSLADVSFILNNDPGDETDEDQANDEEAANSASTFKPSWTEQMENGQIDLTQHQKYGGGPKHNLPVGSEAGDYFKMLFTNDMCEKIRENTNKYAEFVKSATIDKWEPIGIKKWRWKPIEDIEELFNFIAIILIMGIAKLPRIKDYWSSNPMLGNDKVKRTMARDRFVDIYRFFHISDRENEVSPNDPSFYMMRKLDPFMSCLRSNFQMHFEPYPHLSVDEAMVKYKGRLGIVQYMPNKPVKRGIKVWALCTSFFGYVYNFEPYCGKKDKLPRNDNGLGYSVVTFLTKNLSKGHHIYIDRFYTSVVLMKDLLKSGIYASGTVNTNRKYLPTNIKNVKLADNGSSKCFQCIEEPNLTCTVWKDKKEIFLLSNGAKNEITTVKRRIGGNVSYVTCPKVIADYNKYMGGVDLADQYRKYYDISRKSRKWWIYMFWYLLDTTVNNAYIIYSTTNFPSEKKSKTPLDFRMSLIEAILKEKRIVETCPQTIVKNKSHKRIKIDGRKKRCIRCISLKRKTISNRAIESSWTCEICQRGVEWWGKGHPEWDSPFHVISSQKSSVLKELGRKSPLGIKELRSAHSSLVKNSSPFKVNDVILIKDDHLPRNFWKLGRIIELLPGRDGKVRACKITSQSKFDVTLDRFASRIAAEFIIFMEFFSLILGVDQLAASRLQLDSRNLPEFL</sequence>
<dbReference type="PANTHER" id="PTHR46599:SF2">
    <property type="entry name" value="PIGGYBAC TRANSPOSABLE ELEMENT-DERIVED PROTEIN 4-LIKE"/>
    <property type="match status" value="1"/>
</dbReference>
<keyword evidence="5" id="KW-1185">Reference proteome</keyword>
<evidence type="ECO:0000256" key="1">
    <source>
        <dbReference type="SAM" id="MobiDB-lite"/>
    </source>
</evidence>
<feature type="domain" description="DUF5641" evidence="3">
    <location>
        <begin position="616"/>
        <end position="665"/>
    </location>
</feature>
<feature type="region of interest" description="Disordered" evidence="1">
    <location>
        <begin position="19"/>
        <end position="77"/>
    </location>
</feature>
<dbReference type="Pfam" id="PF13843">
    <property type="entry name" value="DDE_Tnp_1_7"/>
    <property type="match status" value="1"/>
</dbReference>
<comment type="caution">
    <text evidence="4">The sequence shown here is derived from an EMBL/GenBank/DDBJ whole genome shotgun (WGS) entry which is preliminary data.</text>
</comment>
<dbReference type="AlphaFoldDB" id="A0A4Y2FVI6"/>
<feature type="domain" description="PiggyBac transposable element-derived protein" evidence="2">
    <location>
        <begin position="109"/>
        <end position="479"/>
    </location>
</feature>
<evidence type="ECO:0000259" key="3">
    <source>
        <dbReference type="Pfam" id="PF18701"/>
    </source>
</evidence>
<dbReference type="PANTHER" id="PTHR46599">
    <property type="entry name" value="PIGGYBAC TRANSPOSABLE ELEMENT-DERIVED PROTEIN 4"/>
    <property type="match status" value="1"/>
</dbReference>
<feature type="compositionally biased region" description="Polar residues" evidence="1">
    <location>
        <begin position="67"/>
        <end position="77"/>
    </location>
</feature>
<evidence type="ECO:0000259" key="2">
    <source>
        <dbReference type="Pfam" id="PF13843"/>
    </source>
</evidence>